<evidence type="ECO:0000313" key="2">
    <source>
        <dbReference type="EMBL" id="PPK48473.1"/>
    </source>
</evidence>
<evidence type="ECO:0008006" key="4">
    <source>
        <dbReference type="Google" id="ProtNLM"/>
    </source>
</evidence>
<feature type="transmembrane region" description="Helical" evidence="1">
    <location>
        <begin position="187"/>
        <end position="207"/>
    </location>
</feature>
<evidence type="ECO:0000313" key="3">
    <source>
        <dbReference type="Proteomes" id="UP000239863"/>
    </source>
</evidence>
<dbReference type="RefSeq" id="WP_104409829.1">
    <property type="nucleotide sequence ID" value="NZ_PTIS01000007.1"/>
</dbReference>
<accession>A0A2S6FXZ0</accession>
<dbReference type="EMBL" id="PTIS01000007">
    <property type="protein sequence ID" value="PPK48473.1"/>
    <property type="molecule type" value="Genomic_DNA"/>
</dbReference>
<feature type="transmembrane region" description="Helical" evidence="1">
    <location>
        <begin position="233"/>
        <end position="256"/>
    </location>
</feature>
<gene>
    <name evidence="2" type="ORF">BD821_107112</name>
</gene>
<name>A0A2S6FXZ0_9CLOT</name>
<evidence type="ECO:0000256" key="1">
    <source>
        <dbReference type="SAM" id="Phobius"/>
    </source>
</evidence>
<comment type="caution">
    <text evidence="2">The sequence shown here is derived from an EMBL/GenBank/DDBJ whole genome shotgun (WGS) entry which is preliminary data.</text>
</comment>
<reference evidence="2 3" key="1">
    <citation type="submission" date="2018-02" db="EMBL/GenBank/DDBJ databases">
        <title>Genomic Encyclopedia of Archaeal and Bacterial Type Strains, Phase II (KMG-II): from individual species to whole genera.</title>
        <authorList>
            <person name="Goeker M."/>
        </authorList>
    </citation>
    <scope>NUCLEOTIDE SEQUENCE [LARGE SCALE GENOMIC DNA]</scope>
    <source>
        <strain evidence="2 3">DSM 15099</strain>
    </source>
</reference>
<protein>
    <recommendedName>
        <fullName evidence="4">ABC-2 family transporter</fullName>
    </recommendedName>
</protein>
<dbReference type="STRING" id="37659.GCA_000703125_02322"/>
<dbReference type="Proteomes" id="UP000239863">
    <property type="component" value="Unassembled WGS sequence"/>
</dbReference>
<organism evidence="2 3">
    <name type="scientific">Clostridium algidicarnis DSM 15099</name>
    <dbReference type="NCBI Taxonomy" id="1121295"/>
    <lineage>
        <taxon>Bacteria</taxon>
        <taxon>Bacillati</taxon>
        <taxon>Bacillota</taxon>
        <taxon>Clostridia</taxon>
        <taxon>Eubacteriales</taxon>
        <taxon>Clostridiaceae</taxon>
        <taxon>Clostridium</taxon>
    </lineage>
</organism>
<keyword evidence="1" id="KW-0472">Membrane</keyword>
<feature type="transmembrane region" description="Helical" evidence="1">
    <location>
        <begin position="349"/>
        <end position="369"/>
    </location>
</feature>
<dbReference type="OrthoDB" id="2199615at2"/>
<proteinExistence type="predicted"/>
<sequence length="382" mass="44340">MRIIFNEVKKILNIKSIFVLCIISFVMYYMFISSEINLFPSRGDEEIYTIAKEMIKQKGNHLEDEDLGYLKNLELNFKKEADNYLKENEYAKELGADSYDKFQEFNSNLKGEVKKLDELSNNISFKEIEESLSKIRSMGYFIDNFENKDNNSYIESGAQKDRLTEINKTKVNNDILPWFIFDNYNSFIINTTLLVIVSIIFILGPIFTKDEVVNMEVLQYTTRRGRRLYKDKIAAVLISAFIMVTLELSILFTLFLTRQNTVELFYNSNINSCFKYGANWFDLTLIQYIILSIIIVYILAFALALIISYVSRKSHRYITFTGISLLIVIILSKIITSNTIMLGIGSIDIPRFLVFGFISAMVLIGVVSLEVRYKKEKLLDIF</sequence>
<dbReference type="AlphaFoldDB" id="A0A2S6FXZ0"/>
<feature type="transmembrane region" description="Helical" evidence="1">
    <location>
        <begin position="285"/>
        <end position="310"/>
    </location>
</feature>
<keyword evidence="1" id="KW-1133">Transmembrane helix</keyword>
<feature type="transmembrane region" description="Helical" evidence="1">
    <location>
        <begin position="12"/>
        <end position="32"/>
    </location>
</feature>
<feature type="transmembrane region" description="Helical" evidence="1">
    <location>
        <begin position="317"/>
        <end position="337"/>
    </location>
</feature>
<keyword evidence="1" id="KW-0812">Transmembrane</keyword>